<dbReference type="HAMAP" id="MF_00120">
    <property type="entry name" value="GatA"/>
    <property type="match status" value="1"/>
</dbReference>
<dbReference type="KEGG" id="lmu:LBLM1_01720"/>
<dbReference type="Pfam" id="PF01425">
    <property type="entry name" value="Amidase"/>
    <property type="match status" value="1"/>
</dbReference>
<dbReference type="RefSeq" id="WP_006500582.1">
    <property type="nucleotide sequence ID" value="NZ_CP011013.1"/>
</dbReference>
<keyword evidence="2 8" id="KW-0436">Ligase</keyword>
<dbReference type="GO" id="GO:0050567">
    <property type="term" value="F:glutaminyl-tRNA synthase (glutamine-hydrolyzing) activity"/>
    <property type="evidence" value="ECO:0007669"/>
    <property type="project" value="UniProtKB-UniRule"/>
</dbReference>
<organism evidence="10 11">
    <name type="scientific">Limosilactobacillus mucosae LM1</name>
    <dbReference type="NCBI Taxonomy" id="1130798"/>
    <lineage>
        <taxon>Bacteria</taxon>
        <taxon>Bacillati</taxon>
        <taxon>Bacillota</taxon>
        <taxon>Bacilli</taxon>
        <taxon>Lactobacillales</taxon>
        <taxon>Lactobacillaceae</taxon>
        <taxon>Limosilactobacillus</taxon>
    </lineage>
</organism>
<evidence type="ECO:0000256" key="3">
    <source>
        <dbReference type="ARBA" id="ARBA00022741"/>
    </source>
</evidence>
<dbReference type="PANTHER" id="PTHR11895">
    <property type="entry name" value="TRANSAMIDASE"/>
    <property type="match status" value="1"/>
</dbReference>
<feature type="active site" description="Charge relay system" evidence="8">
    <location>
        <position position="77"/>
    </location>
</feature>
<evidence type="ECO:0000256" key="5">
    <source>
        <dbReference type="ARBA" id="ARBA00022917"/>
    </source>
</evidence>
<dbReference type="InterPro" id="IPR036928">
    <property type="entry name" value="AS_sf"/>
</dbReference>
<keyword evidence="5 8" id="KW-0648">Protein biosynthesis</keyword>
<dbReference type="InterPro" id="IPR020556">
    <property type="entry name" value="Amidase_CS"/>
</dbReference>
<feature type="domain" description="Amidase" evidence="9">
    <location>
        <begin position="24"/>
        <end position="466"/>
    </location>
</feature>
<keyword evidence="11" id="KW-1185">Reference proteome</keyword>
<keyword evidence="10" id="KW-0808">Transferase</keyword>
<evidence type="ECO:0000256" key="4">
    <source>
        <dbReference type="ARBA" id="ARBA00022840"/>
    </source>
</evidence>
<proteinExistence type="inferred from homology"/>
<comment type="catalytic activity">
    <reaction evidence="7 8">
        <text>L-glutamyl-tRNA(Gln) + L-glutamine + ATP + H2O = L-glutaminyl-tRNA(Gln) + L-glutamate + ADP + phosphate + H(+)</text>
        <dbReference type="Rhea" id="RHEA:17521"/>
        <dbReference type="Rhea" id="RHEA-COMP:9681"/>
        <dbReference type="Rhea" id="RHEA-COMP:9684"/>
        <dbReference type="ChEBI" id="CHEBI:15377"/>
        <dbReference type="ChEBI" id="CHEBI:15378"/>
        <dbReference type="ChEBI" id="CHEBI:29985"/>
        <dbReference type="ChEBI" id="CHEBI:30616"/>
        <dbReference type="ChEBI" id="CHEBI:43474"/>
        <dbReference type="ChEBI" id="CHEBI:58359"/>
        <dbReference type="ChEBI" id="CHEBI:78520"/>
        <dbReference type="ChEBI" id="CHEBI:78521"/>
        <dbReference type="ChEBI" id="CHEBI:456216"/>
        <dbReference type="EC" id="6.3.5.7"/>
    </reaction>
</comment>
<dbReference type="GO" id="GO:0005524">
    <property type="term" value="F:ATP binding"/>
    <property type="evidence" value="ECO:0007669"/>
    <property type="project" value="UniProtKB-KW"/>
</dbReference>
<evidence type="ECO:0000256" key="1">
    <source>
        <dbReference type="ARBA" id="ARBA00008069"/>
    </source>
</evidence>
<dbReference type="GO" id="GO:0006412">
    <property type="term" value="P:translation"/>
    <property type="evidence" value="ECO:0007669"/>
    <property type="project" value="UniProtKB-UniRule"/>
</dbReference>
<dbReference type="PROSITE" id="PS00571">
    <property type="entry name" value="AMIDASES"/>
    <property type="match status" value="1"/>
</dbReference>
<dbReference type="EMBL" id="CP011013">
    <property type="protein sequence ID" value="AJT49939.1"/>
    <property type="molecule type" value="Genomic_DNA"/>
</dbReference>
<sequence>MKFNETDLTQLHEDLQTKKISAKELTKAAFDRIKETDDDVKAFITLNEDEALKRAEAIDNEGIAADKLLAGVPLAVKDNIVTKGLKTTAASKMLENFTPIYDATVIEKLNAQDFINVGKTNLDEFAMGGSTENSAFFTTHNPWDLTRVPGGSSGGSAAAVAAGDVIGALGTDTGGSIRMPSSYNNVVGLKPTYGRVSRWGAIAFGSSFDQIGWITNSVKNNALLTEIISGQDDHDMTSSDRQVPNWAANLNENTNVKGLRIAVPKEYLDEGIQPGVRAVINNALKHFEELGAIIDADVSMPHTKYGVPAYYILASSEASSNLQRYDGIRYGFRAPDAKTLEEVYVKSRTQGFGDEVKRRIMLGTFSLSAGFYDAYFNKAAKIRTLIAQDFANVLKDHDLIMGPTGANPAFEIGSEIADPKTMYMNDILTVPVNMAGLPAMSLPAGFDNGLPVGLHIIGKAFDEQTIYNAGYVFEQTTDFHKQMPRLGGQD</sequence>
<protein>
    <recommendedName>
        <fullName evidence="8">Glutamyl-tRNA(Gln) amidotransferase subunit A</fullName>
        <shortName evidence="8">Glu-ADT subunit A</shortName>
        <ecNumber evidence="8">6.3.5.7</ecNumber>
    </recommendedName>
</protein>
<dbReference type="InterPro" id="IPR004412">
    <property type="entry name" value="GatA"/>
</dbReference>
<evidence type="ECO:0000256" key="8">
    <source>
        <dbReference type="HAMAP-Rule" id="MF_00120"/>
    </source>
</evidence>
<accession>A0A0D4CIP4</accession>
<dbReference type="NCBIfam" id="TIGR00132">
    <property type="entry name" value="gatA"/>
    <property type="match status" value="1"/>
</dbReference>
<dbReference type="HOGENOM" id="CLU_009600_0_3_9"/>
<dbReference type="OrthoDB" id="9811471at2"/>
<name>A0A0D4CIP4_LIMMU</name>
<dbReference type="GO" id="GO:0030956">
    <property type="term" value="C:glutamyl-tRNA(Gln) amidotransferase complex"/>
    <property type="evidence" value="ECO:0007669"/>
    <property type="project" value="InterPro"/>
</dbReference>
<dbReference type="AlphaFoldDB" id="A0A0D4CIP4"/>
<evidence type="ECO:0000313" key="10">
    <source>
        <dbReference type="EMBL" id="AJT49939.1"/>
    </source>
</evidence>
<gene>
    <name evidence="8 10" type="primary">gatA</name>
    <name evidence="10" type="ORF">LBLM1_01720</name>
</gene>
<evidence type="ECO:0000313" key="11">
    <source>
        <dbReference type="Proteomes" id="UP000003645"/>
    </source>
</evidence>
<dbReference type="Gene3D" id="3.90.1300.10">
    <property type="entry name" value="Amidase signature (AS) domain"/>
    <property type="match status" value="1"/>
</dbReference>
<evidence type="ECO:0000256" key="6">
    <source>
        <dbReference type="ARBA" id="ARBA00025295"/>
    </source>
</evidence>
<comment type="subunit">
    <text evidence="8">Heterotrimer of A, B and C subunits.</text>
</comment>
<feature type="active site" description="Charge relay system" evidence="8">
    <location>
        <position position="152"/>
    </location>
</feature>
<keyword evidence="3 8" id="KW-0547">Nucleotide-binding</keyword>
<dbReference type="Proteomes" id="UP000003645">
    <property type="component" value="Chromosome"/>
</dbReference>
<comment type="similarity">
    <text evidence="1 8">Belongs to the amidase family. GatA subfamily.</text>
</comment>
<evidence type="ECO:0000259" key="9">
    <source>
        <dbReference type="Pfam" id="PF01425"/>
    </source>
</evidence>
<dbReference type="STRING" id="1130798.LBLM1_01720"/>
<evidence type="ECO:0000256" key="7">
    <source>
        <dbReference type="ARBA" id="ARBA00047407"/>
    </source>
</evidence>
<dbReference type="PANTHER" id="PTHR11895:SF151">
    <property type="entry name" value="GLUTAMYL-TRNA(GLN) AMIDOTRANSFERASE SUBUNIT A"/>
    <property type="match status" value="1"/>
</dbReference>
<keyword evidence="4 8" id="KW-0067">ATP-binding</keyword>
<evidence type="ECO:0000256" key="2">
    <source>
        <dbReference type="ARBA" id="ARBA00022598"/>
    </source>
</evidence>
<dbReference type="InterPro" id="IPR023631">
    <property type="entry name" value="Amidase_dom"/>
</dbReference>
<feature type="active site" description="Acyl-ester intermediate" evidence="8">
    <location>
        <position position="176"/>
    </location>
</feature>
<reference evidence="10 11" key="1">
    <citation type="journal article" date="2012" name="J. Bacteriol.">
        <title>Genome sequence of Lactobacillus mucosae LM1, isolated from piglet feces.</title>
        <authorList>
            <person name="Lee J.H."/>
            <person name="Valeriano V.D."/>
            <person name="Shin Y.R."/>
            <person name="Chae J.P."/>
            <person name="Kim G.B."/>
            <person name="Ham J.S."/>
            <person name="Chun J."/>
            <person name="Kang D.K."/>
        </authorList>
    </citation>
    <scope>NUCLEOTIDE SEQUENCE [LARGE SCALE GENOMIC DNA]</scope>
    <source>
        <strain evidence="10 11">LM1</strain>
    </source>
</reference>
<comment type="function">
    <text evidence="6 8">Allows the formation of correctly charged Gln-tRNA(Gln) through the transamidation of misacylated Glu-tRNA(Gln) in organisms which lack glutaminyl-tRNA synthetase. The reaction takes place in the presence of glutamine and ATP through an activated gamma-phospho-Glu-tRNA(Gln).</text>
</comment>
<dbReference type="InterPro" id="IPR000120">
    <property type="entry name" value="Amidase"/>
</dbReference>
<dbReference type="EC" id="6.3.5.7" evidence="8"/>
<dbReference type="GO" id="GO:0016740">
    <property type="term" value="F:transferase activity"/>
    <property type="evidence" value="ECO:0007669"/>
    <property type="project" value="UniProtKB-KW"/>
</dbReference>
<dbReference type="SUPFAM" id="SSF75304">
    <property type="entry name" value="Amidase signature (AS) enzymes"/>
    <property type="match status" value="1"/>
</dbReference>